<protein>
    <submittedName>
        <fullName evidence="3">3',5'-cyclic AMP phosphodiesterase CpdA</fullName>
    </submittedName>
</protein>
<keyword evidence="1" id="KW-0732">Signal</keyword>
<dbReference type="EMBL" id="FOQO01000007">
    <property type="protein sequence ID" value="SFJ11544.1"/>
    <property type="molecule type" value="Genomic_DNA"/>
</dbReference>
<feature type="chain" id="PRO_5011458792" evidence="1">
    <location>
        <begin position="27"/>
        <end position="361"/>
    </location>
</feature>
<evidence type="ECO:0000313" key="3">
    <source>
        <dbReference type="EMBL" id="SFJ11544.1"/>
    </source>
</evidence>
<dbReference type="AlphaFoldDB" id="A0A1I3NQL0"/>
<dbReference type="PANTHER" id="PTHR43143">
    <property type="entry name" value="METALLOPHOSPHOESTERASE, CALCINEURIN SUPERFAMILY"/>
    <property type="match status" value="1"/>
</dbReference>
<dbReference type="InterPro" id="IPR051918">
    <property type="entry name" value="STPP_CPPED1"/>
</dbReference>
<keyword evidence="4" id="KW-1185">Reference proteome</keyword>
<dbReference type="InterPro" id="IPR004843">
    <property type="entry name" value="Calcineurin-like_PHP"/>
</dbReference>
<dbReference type="Proteomes" id="UP000198670">
    <property type="component" value="Unassembled WGS sequence"/>
</dbReference>
<reference evidence="3 4" key="1">
    <citation type="submission" date="2016-10" db="EMBL/GenBank/DDBJ databases">
        <authorList>
            <person name="de Groot N.N."/>
        </authorList>
    </citation>
    <scope>NUCLEOTIDE SEQUENCE [LARGE SCALE GENOMIC DNA]</scope>
    <source>
        <strain evidence="3 4">RK1</strain>
    </source>
</reference>
<proteinExistence type="predicted"/>
<feature type="domain" description="Calcineurin-like phosphoesterase" evidence="2">
    <location>
        <begin position="70"/>
        <end position="270"/>
    </location>
</feature>
<dbReference type="PANTHER" id="PTHR43143:SF5">
    <property type="entry name" value="SECRETED PROTEIN"/>
    <property type="match status" value="1"/>
</dbReference>
<accession>A0A1I3NQL0</accession>
<evidence type="ECO:0000259" key="2">
    <source>
        <dbReference type="Pfam" id="PF00149"/>
    </source>
</evidence>
<dbReference type="GO" id="GO:0016787">
    <property type="term" value="F:hydrolase activity"/>
    <property type="evidence" value="ECO:0007669"/>
    <property type="project" value="InterPro"/>
</dbReference>
<sequence length="361" mass="40634">MRNLYFIRLIAVVFIAFSSIAGRAQAPSFQPPALSNPDSWSLVLLPDPQSYVKFERNQGILELMTGWISEQIEPLNIGMVLCTGDLVEHNDWLNPNGTQGNQAGKEQWEAVAGAFSRLDGKVPYIAATGNHDYGVKSIEYRRTNYNHYFPVDKNPLSQRLLRDAGIDNEGYPSLTNATYEFMSPHGRKFLFMVLEFAPRDTVLRWALKTINEEKYAEHTVVLLTHSYLNSDSEHIVKEGYPITDGNYGAAVWEKLVKPSKNIQLVFSGHIGKPDDILGHIGFRTDTNAAGKRVQQMVFNAQALGGGWHGNGGDGWLRYLEFLPDGKTIKVRTFSPLFAISPATRQLAWRTAEYDQFTFELD</sequence>
<evidence type="ECO:0000313" key="4">
    <source>
        <dbReference type="Proteomes" id="UP000198670"/>
    </source>
</evidence>
<dbReference type="OrthoDB" id="9772095at2"/>
<gene>
    <name evidence="3" type="ORF">SAMN05444682_107279</name>
</gene>
<dbReference type="Pfam" id="PF00149">
    <property type="entry name" value="Metallophos"/>
    <property type="match status" value="1"/>
</dbReference>
<dbReference type="STRING" id="1477437.SAMN05444682_107279"/>
<dbReference type="InterPro" id="IPR029052">
    <property type="entry name" value="Metallo-depent_PP-like"/>
</dbReference>
<name>A0A1I3NQL0_9SPHI</name>
<organism evidence="3 4">
    <name type="scientific">Parapedobacter indicus</name>
    <dbReference type="NCBI Taxonomy" id="1477437"/>
    <lineage>
        <taxon>Bacteria</taxon>
        <taxon>Pseudomonadati</taxon>
        <taxon>Bacteroidota</taxon>
        <taxon>Sphingobacteriia</taxon>
        <taxon>Sphingobacteriales</taxon>
        <taxon>Sphingobacteriaceae</taxon>
        <taxon>Parapedobacter</taxon>
    </lineage>
</organism>
<dbReference type="Gene3D" id="3.60.21.10">
    <property type="match status" value="1"/>
</dbReference>
<feature type="signal peptide" evidence="1">
    <location>
        <begin position="1"/>
        <end position="26"/>
    </location>
</feature>
<dbReference type="SUPFAM" id="SSF56300">
    <property type="entry name" value="Metallo-dependent phosphatases"/>
    <property type="match status" value="1"/>
</dbReference>
<dbReference type="RefSeq" id="WP_090628339.1">
    <property type="nucleotide sequence ID" value="NZ_FOQO01000007.1"/>
</dbReference>
<evidence type="ECO:0000256" key="1">
    <source>
        <dbReference type="SAM" id="SignalP"/>
    </source>
</evidence>